<reference evidence="1" key="1">
    <citation type="submission" date="2019-07" db="EMBL/GenBank/DDBJ databases">
        <authorList>
            <person name="Dittberner H."/>
        </authorList>
    </citation>
    <scope>NUCLEOTIDE SEQUENCE [LARGE SCALE GENOMIC DNA]</scope>
</reference>
<name>A0A565CCJ2_9BRAS</name>
<evidence type="ECO:0000313" key="1">
    <source>
        <dbReference type="EMBL" id="VVB11326.1"/>
    </source>
</evidence>
<dbReference type="EMBL" id="CABITT030000007">
    <property type="protein sequence ID" value="VVB11326.1"/>
    <property type="molecule type" value="Genomic_DNA"/>
</dbReference>
<organism evidence="1 2">
    <name type="scientific">Arabis nemorensis</name>
    <dbReference type="NCBI Taxonomy" id="586526"/>
    <lineage>
        <taxon>Eukaryota</taxon>
        <taxon>Viridiplantae</taxon>
        <taxon>Streptophyta</taxon>
        <taxon>Embryophyta</taxon>
        <taxon>Tracheophyta</taxon>
        <taxon>Spermatophyta</taxon>
        <taxon>Magnoliopsida</taxon>
        <taxon>eudicotyledons</taxon>
        <taxon>Gunneridae</taxon>
        <taxon>Pentapetalae</taxon>
        <taxon>rosids</taxon>
        <taxon>malvids</taxon>
        <taxon>Brassicales</taxon>
        <taxon>Brassicaceae</taxon>
        <taxon>Arabideae</taxon>
        <taxon>Arabis</taxon>
    </lineage>
</organism>
<accession>A0A565CCJ2</accession>
<dbReference type="Proteomes" id="UP000489600">
    <property type="component" value="Unassembled WGS sequence"/>
</dbReference>
<sequence>MSRSLDYPPLWCICQRGLKMVTKNHIKEGCMVKAAGEWLGRCVLLLLSLGGRLLLGSLDEPPTNDLLD</sequence>
<comment type="caution">
    <text evidence="1">The sequence shown here is derived from an EMBL/GenBank/DDBJ whole genome shotgun (WGS) entry which is preliminary data.</text>
</comment>
<protein>
    <submittedName>
        <fullName evidence="1">Uncharacterized protein</fullName>
    </submittedName>
</protein>
<gene>
    <name evidence="1" type="ORF">ANE_LOCUS21770</name>
</gene>
<dbReference type="AlphaFoldDB" id="A0A565CCJ2"/>
<evidence type="ECO:0000313" key="2">
    <source>
        <dbReference type="Proteomes" id="UP000489600"/>
    </source>
</evidence>
<proteinExistence type="predicted"/>
<keyword evidence="2" id="KW-1185">Reference proteome</keyword>